<feature type="signal peptide" evidence="1">
    <location>
        <begin position="1"/>
        <end position="21"/>
    </location>
</feature>
<evidence type="ECO:0000313" key="3">
    <source>
        <dbReference type="Proteomes" id="UP000046395"/>
    </source>
</evidence>
<sequence length="353" mass="39483">MQWSAVLLLAFGCLQATITLSEKVTMKQSSSFHYSYQKIEVERVFWRYEKKVRTVAIGCTLDSGESLLFGQTYESTFFVLRCDKVNDTAVRLVPVRCLLDGKPLEKGESRPKGSFVYSCLQHDGKMDLEITGCIGDDKAVASIGEKFVRKSFMFICLKSGDSVMQKAVACLLDGQEVPVHRAVSFGKFWYKCSRVGRGGIQLDVMGCVTANGVQVDAGQRYRDGNYFYHCKEKDDGVSIVFAGCIAKELGMYKEFSFGESWYTRPVGSLSYRVQCSGNEKTARTEIIECIVNLDEGRRSISVGNSAKYGNDRMFTCLREADGTVVAKLITVEQYMRIYKSSSATKTTHLECIC</sequence>
<protein>
    <submittedName>
        <fullName evidence="4">ZP domain-containing protein</fullName>
    </submittedName>
</protein>
<dbReference type="PANTHER" id="PTHR35572">
    <property type="entry name" value="PROTEIN CBG04538-RELATED"/>
    <property type="match status" value="1"/>
</dbReference>
<feature type="domain" description="Abnormal cell migration protein 18-like fibronectin type I" evidence="2">
    <location>
        <begin position="168"/>
        <end position="237"/>
    </location>
</feature>
<accession>A0A5S6QM56</accession>
<dbReference type="Pfam" id="PF23003">
    <property type="entry name" value="Fn1_2"/>
    <property type="match status" value="2"/>
</dbReference>
<keyword evidence="3" id="KW-1185">Reference proteome</keyword>
<proteinExistence type="predicted"/>
<evidence type="ECO:0000256" key="1">
    <source>
        <dbReference type="SAM" id="SignalP"/>
    </source>
</evidence>
<reference evidence="4" key="1">
    <citation type="submission" date="2019-12" db="UniProtKB">
        <authorList>
            <consortium name="WormBaseParasite"/>
        </authorList>
    </citation>
    <scope>IDENTIFICATION</scope>
</reference>
<dbReference type="InterPro" id="IPR055119">
    <property type="entry name" value="Mig18_Fn1"/>
</dbReference>
<dbReference type="WBParaSite" id="TMUE_2000008249.1">
    <property type="protein sequence ID" value="TMUE_2000008249.1"/>
    <property type="gene ID" value="WBGene00289258"/>
</dbReference>
<keyword evidence="1" id="KW-0732">Signal</keyword>
<feature type="domain" description="Abnormal cell migration protein 18-like fibronectin type I" evidence="2">
    <location>
        <begin position="96"/>
        <end position="163"/>
    </location>
</feature>
<evidence type="ECO:0000259" key="2">
    <source>
        <dbReference type="Pfam" id="PF23003"/>
    </source>
</evidence>
<organism evidence="3 4">
    <name type="scientific">Trichuris muris</name>
    <name type="common">Mouse whipworm</name>
    <dbReference type="NCBI Taxonomy" id="70415"/>
    <lineage>
        <taxon>Eukaryota</taxon>
        <taxon>Metazoa</taxon>
        <taxon>Ecdysozoa</taxon>
        <taxon>Nematoda</taxon>
        <taxon>Enoplea</taxon>
        <taxon>Dorylaimia</taxon>
        <taxon>Trichinellida</taxon>
        <taxon>Trichuridae</taxon>
        <taxon>Trichuris</taxon>
    </lineage>
</organism>
<dbReference type="AlphaFoldDB" id="A0A5S6QM56"/>
<name>A0A5S6QM56_TRIMR</name>
<evidence type="ECO:0000313" key="4">
    <source>
        <dbReference type="WBParaSite" id="TMUE_2000008249.1"/>
    </source>
</evidence>
<dbReference type="Proteomes" id="UP000046395">
    <property type="component" value="Unassembled WGS sequence"/>
</dbReference>
<feature type="chain" id="PRO_5024392725" evidence="1">
    <location>
        <begin position="22"/>
        <end position="353"/>
    </location>
</feature>
<dbReference type="InterPro" id="IPR040282">
    <property type="entry name" value="Mig-18-like"/>
</dbReference>